<gene>
    <name evidence="1" type="ORF">T05_2588</name>
</gene>
<comment type="caution">
    <text evidence="1">The sequence shown here is derived from an EMBL/GenBank/DDBJ whole genome shotgun (WGS) entry which is preliminary data.</text>
</comment>
<evidence type="ECO:0000313" key="1">
    <source>
        <dbReference type="EMBL" id="KRX39220.1"/>
    </source>
</evidence>
<evidence type="ECO:0000313" key="2">
    <source>
        <dbReference type="Proteomes" id="UP000055048"/>
    </source>
</evidence>
<dbReference type="Proteomes" id="UP000055048">
    <property type="component" value="Unassembled WGS sequence"/>
</dbReference>
<reference evidence="1 2" key="1">
    <citation type="submission" date="2015-01" db="EMBL/GenBank/DDBJ databases">
        <title>Evolution of Trichinella species and genotypes.</title>
        <authorList>
            <person name="Korhonen P.K."/>
            <person name="Edoardo P."/>
            <person name="Giuseppe L.R."/>
            <person name="Gasser R.B."/>
        </authorList>
    </citation>
    <scope>NUCLEOTIDE SEQUENCE [LARGE SCALE GENOMIC DNA]</scope>
    <source>
        <strain evidence="1">ISS417</strain>
    </source>
</reference>
<proteinExistence type="predicted"/>
<sequence>MLQITDAVLFNPVQNYNVPPRLNTNKQLPIRLGIWFQCWRGWLDQHLFPSGFFETLAWPHRTGPSCRPPFCEFPLLNKFPNSSSVRTKLGVQGGEEKCQ</sequence>
<dbReference type="AlphaFoldDB" id="A0A0V0TJR6"/>
<protein>
    <submittedName>
        <fullName evidence="1">Uncharacterized protein</fullName>
    </submittedName>
</protein>
<name>A0A0V0TJR6_9BILA</name>
<dbReference type="EMBL" id="JYDJ01000240">
    <property type="protein sequence ID" value="KRX39220.1"/>
    <property type="molecule type" value="Genomic_DNA"/>
</dbReference>
<accession>A0A0V0TJR6</accession>
<organism evidence="1 2">
    <name type="scientific">Trichinella murrelli</name>
    <dbReference type="NCBI Taxonomy" id="144512"/>
    <lineage>
        <taxon>Eukaryota</taxon>
        <taxon>Metazoa</taxon>
        <taxon>Ecdysozoa</taxon>
        <taxon>Nematoda</taxon>
        <taxon>Enoplea</taxon>
        <taxon>Dorylaimia</taxon>
        <taxon>Trichinellida</taxon>
        <taxon>Trichinellidae</taxon>
        <taxon>Trichinella</taxon>
    </lineage>
</organism>
<keyword evidence="2" id="KW-1185">Reference proteome</keyword>